<gene>
    <name evidence="1" type="ORF">FTUN_6345</name>
</gene>
<reference evidence="2" key="1">
    <citation type="submission" date="2020-05" db="EMBL/GenBank/DDBJ databases">
        <title>Frigoriglobus tundricola gen. nov., sp. nov., a psychrotolerant cellulolytic planctomycete of the family Gemmataceae with two divergent copies of 16S rRNA gene.</title>
        <authorList>
            <person name="Kulichevskaya I.S."/>
            <person name="Ivanova A.A."/>
            <person name="Naumoff D.G."/>
            <person name="Beletsky A.V."/>
            <person name="Rijpstra W.I.C."/>
            <person name="Sinninghe Damste J.S."/>
            <person name="Mardanov A.V."/>
            <person name="Ravin N.V."/>
            <person name="Dedysh S.N."/>
        </authorList>
    </citation>
    <scope>NUCLEOTIDE SEQUENCE [LARGE SCALE GENOMIC DNA]</scope>
    <source>
        <strain evidence="2">PL17</strain>
    </source>
</reference>
<dbReference type="EMBL" id="CP053452">
    <property type="protein sequence ID" value="QJW98750.1"/>
    <property type="molecule type" value="Genomic_DNA"/>
</dbReference>
<accession>A0A6M5YZ77</accession>
<proteinExistence type="predicted"/>
<sequence>MSFSARRAEIHPDLFDTAFEGRSVPDENPARSGQLSRVPVSNSSAFWSASPNRPTKATRPSRSITAAFGIPRIPNALKVAPKLSVPFAAGLCYRISFCNGIPGSVTESPFFTSKIFDLIPSCL</sequence>
<evidence type="ECO:0000313" key="2">
    <source>
        <dbReference type="Proteomes" id="UP000503447"/>
    </source>
</evidence>
<dbReference type="KEGG" id="ftj:FTUN_6345"/>
<dbReference type="Proteomes" id="UP000503447">
    <property type="component" value="Chromosome"/>
</dbReference>
<organism evidence="1 2">
    <name type="scientific">Frigoriglobus tundricola</name>
    <dbReference type="NCBI Taxonomy" id="2774151"/>
    <lineage>
        <taxon>Bacteria</taxon>
        <taxon>Pseudomonadati</taxon>
        <taxon>Planctomycetota</taxon>
        <taxon>Planctomycetia</taxon>
        <taxon>Gemmatales</taxon>
        <taxon>Gemmataceae</taxon>
        <taxon>Frigoriglobus</taxon>
    </lineage>
</organism>
<name>A0A6M5YZ77_9BACT</name>
<protein>
    <submittedName>
        <fullName evidence="1">Uncharacterized protein</fullName>
    </submittedName>
</protein>
<dbReference type="AlphaFoldDB" id="A0A6M5YZ77"/>
<evidence type="ECO:0000313" key="1">
    <source>
        <dbReference type="EMBL" id="QJW98750.1"/>
    </source>
</evidence>
<keyword evidence="2" id="KW-1185">Reference proteome</keyword>